<dbReference type="AlphaFoldDB" id="A0AAV7NGJ3"/>
<evidence type="ECO:0000256" key="1">
    <source>
        <dbReference type="SAM" id="MobiDB-lite"/>
    </source>
</evidence>
<dbReference type="EMBL" id="JANPWB010000012">
    <property type="protein sequence ID" value="KAJ1115167.1"/>
    <property type="molecule type" value="Genomic_DNA"/>
</dbReference>
<gene>
    <name evidence="2" type="ORF">NDU88_003393</name>
</gene>
<protein>
    <submittedName>
        <fullName evidence="2">Uncharacterized protein</fullName>
    </submittedName>
</protein>
<accession>A0AAV7NGJ3</accession>
<evidence type="ECO:0000313" key="3">
    <source>
        <dbReference type="Proteomes" id="UP001066276"/>
    </source>
</evidence>
<feature type="compositionally biased region" description="Basic and acidic residues" evidence="1">
    <location>
        <begin position="1"/>
        <end position="12"/>
    </location>
</feature>
<organism evidence="2 3">
    <name type="scientific">Pleurodeles waltl</name>
    <name type="common">Iberian ribbed newt</name>
    <dbReference type="NCBI Taxonomy" id="8319"/>
    <lineage>
        <taxon>Eukaryota</taxon>
        <taxon>Metazoa</taxon>
        <taxon>Chordata</taxon>
        <taxon>Craniata</taxon>
        <taxon>Vertebrata</taxon>
        <taxon>Euteleostomi</taxon>
        <taxon>Amphibia</taxon>
        <taxon>Batrachia</taxon>
        <taxon>Caudata</taxon>
        <taxon>Salamandroidea</taxon>
        <taxon>Salamandridae</taxon>
        <taxon>Pleurodelinae</taxon>
        <taxon>Pleurodeles</taxon>
    </lineage>
</organism>
<keyword evidence="3" id="KW-1185">Reference proteome</keyword>
<feature type="compositionally biased region" description="Basic residues" evidence="1">
    <location>
        <begin position="31"/>
        <end position="42"/>
    </location>
</feature>
<sequence length="70" mass="7894">MGLRRRGTEKGNRGPMGVVEKNVPDDSNRIHPQRQRSKKRERHCLEVSAARTASQMWTQISDALSPAPRG</sequence>
<comment type="caution">
    <text evidence="2">The sequence shown here is derived from an EMBL/GenBank/DDBJ whole genome shotgun (WGS) entry which is preliminary data.</text>
</comment>
<evidence type="ECO:0000313" key="2">
    <source>
        <dbReference type="EMBL" id="KAJ1115167.1"/>
    </source>
</evidence>
<name>A0AAV7NGJ3_PLEWA</name>
<feature type="region of interest" description="Disordered" evidence="1">
    <location>
        <begin position="1"/>
        <end position="70"/>
    </location>
</feature>
<reference evidence="2" key="1">
    <citation type="journal article" date="2022" name="bioRxiv">
        <title>Sequencing and chromosome-scale assembly of the giantPleurodeles waltlgenome.</title>
        <authorList>
            <person name="Brown T."/>
            <person name="Elewa A."/>
            <person name="Iarovenko S."/>
            <person name="Subramanian E."/>
            <person name="Araus A.J."/>
            <person name="Petzold A."/>
            <person name="Susuki M."/>
            <person name="Suzuki K.-i.T."/>
            <person name="Hayashi T."/>
            <person name="Toyoda A."/>
            <person name="Oliveira C."/>
            <person name="Osipova E."/>
            <person name="Leigh N.D."/>
            <person name="Simon A."/>
            <person name="Yun M.H."/>
        </authorList>
    </citation>
    <scope>NUCLEOTIDE SEQUENCE</scope>
    <source>
        <strain evidence="2">20211129_DDA</strain>
        <tissue evidence="2">Liver</tissue>
    </source>
</reference>
<feature type="compositionally biased region" description="Polar residues" evidence="1">
    <location>
        <begin position="51"/>
        <end position="62"/>
    </location>
</feature>
<proteinExistence type="predicted"/>
<dbReference type="Proteomes" id="UP001066276">
    <property type="component" value="Chromosome 8"/>
</dbReference>